<accession>A0A829H626</accession>
<evidence type="ECO:0000313" key="2">
    <source>
        <dbReference type="Proteomes" id="UP000014244"/>
    </source>
</evidence>
<name>A0A829H626_LACPA</name>
<dbReference type="EMBL" id="ANKE01000602">
    <property type="protein sequence ID" value="EPC71115.1"/>
    <property type="molecule type" value="Genomic_DNA"/>
</dbReference>
<dbReference type="Pfam" id="PF19503">
    <property type="entry name" value="DUF6037"/>
    <property type="match status" value="1"/>
</dbReference>
<dbReference type="AlphaFoldDB" id="A0A829H626"/>
<protein>
    <submittedName>
        <fullName evidence="1">Uncharacterized protein</fullName>
    </submittedName>
</protein>
<sequence>MPIHTTEISVIRTTRGKHHNTDILLFDLTIKNKDYAVTLMTANQPYLLVFQLKRSRRLSLVFKVFFGFKVANYYEPNERKQIADFFGITLSRRGSFGSLFKEINDHLKYRSSSEIAERTLLLQQQDHPEDAEKIYFRGFYRNTGLRSDGTQKRRSKYNSWKTQLIFPEIWDEIANDPSVSVTYTDIPLEGENIGKSEAASITSQLRSLKH</sequence>
<reference evidence="1 2" key="1">
    <citation type="journal article" date="2013" name="PLoS ONE">
        <title>Lactobacillus paracasei comparative genomics: towards species pan-genome definition and exploitation of diversity.</title>
        <authorList>
            <person name="Smokvina T."/>
            <person name="Wels M."/>
            <person name="Polka J."/>
            <person name="Chervaux C."/>
            <person name="Brisse S."/>
            <person name="Boekhorst J."/>
            <person name="van Hylckama Vlieg J.E."/>
            <person name="Siezen R.J."/>
        </authorList>
    </citation>
    <scope>NUCLEOTIDE SEQUENCE [LARGE SCALE GENOMIC DNA]</scope>
    <source>
        <strain evidence="1 2">Lpp41</strain>
    </source>
</reference>
<proteinExistence type="predicted"/>
<dbReference type="InterPro" id="IPR046100">
    <property type="entry name" value="DUF6037"/>
</dbReference>
<gene>
    <name evidence="1" type="ORF">Lpp41_12502</name>
</gene>
<comment type="caution">
    <text evidence="1">The sequence shown here is derived from an EMBL/GenBank/DDBJ whole genome shotgun (WGS) entry which is preliminary data.</text>
</comment>
<organism evidence="1 2">
    <name type="scientific">Lacticaseibacillus paracasei subsp. paracasei Lpp41</name>
    <dbReference type="NCBI Taxonomy" id="1256208"/>
    <lineage>
        <taxon>Bacteria</taxon>
        <taxon>Bacillati</taxon>
        <taxon>Bacillota</taxon>
        <taxon>Bacilli</taxon>
        <taxon>Lactobacillales</taxon>
        <taxon>Lactobacillaceae</taxon>
        <taxon>Lacticaseibacillus</taxon>
    </lineage>
</organism>
<dbReference type="Proteomes" id="UP000014244">
    <property type="component" value="Unassembled WGS sequence"/>
</dbReference>
<evidence type="ECO:0000313" key="1">
    <source>
        <dbReference type="EMBL" id="EPC71115.1"/>
    </source>
</evidence>